<dbReference type="Gene3D" id="1.25.40.10">
    <property type="entry name" value="Tetratricopeptide repeat domain"/>
    <property type="match status" value="1"/>
</dbReference>
<evidence type="ECO:0000259" key="6">
    <source>
        <dbReference type="PROSITE" id="PS50280"/>
    </source>
</evidence>
<keyword evidence="2" id="KW-0808">Transferase</keyword>
<feature type="compositionally biased region" description="Basic and acidic residues" evidence="5">
    <location>
        <begin position="484"/>
        <end position="493"/>
    </location>
</feature>
<dbReference type="EMBL" id="RRYP01006172">
    <property type="protein sequence ID" value="TNV81419.1"/>
    <property type="molecule type" value="Genomic_DNA"/>
</dbReference>
<dbReference type="InterPro" id="IPR046341">
    <property type="entry name" value="SET_dom_sf"/>
</dbReference>
<dbReference type="InterPro" id="IPR036464">
    <property type="entry name" value="Rubisco_LSMT_subst-bd_sf"/>
</dbReference>
<accession>A0A8J8NVH3</accession>
<protein>
    <recommendedName>
        <fullName evidence="6">SET domain-containing protein</fullName>
    </recommendedName>
</protein>
<name>A0A8J8NVH3_HALGN</name>
<gene>
    <name evidence="7" type="ORF">FGO68_gene13579</name>
</gene>
<dbReference type="Pfam" id="PF09273">
    <property type="entry name" value="Rubis-subs-bind"/>
    <property type="match status" value="1"/>
</dbReference>
<evidence type="ECO:0000256" key="1">
    <source>
        <dbReference type="ARBA" id="ARBA00022603"/>
    </source>
</evidence>
<dbReference type="InterPro" id="IPR001214">
    <property type="entry name" value="SET_dom"/>
</dbReference>
<feature type="domain" description="SET" evidence="6">
    <location>
        <begin position="161"/>
        <end position="375"/>
    </location>
</feature>
<reference evidence="7" key="1">
    <citation type="submission" date="2019-06" db="EMBL/GenBank/DDBJ databases">
        <authorList>
            <person name="Zheng W."/>
        </authorList>
    </citation>
    <scope>NUCLEOTIDE SEQUENCE</scope>
    <source>
        <strain evidence="7">QDHG01</strain>
    </source>
</reference>
<dbReference type="InterPro" id="IPR019734">
    <property type="entry name" value="TPR_rpt"/>
</dbReference>
<dbReference type="PANTHER" id="PTHR13271:SF137">
    <property type="entry name" value="SET DOMAIN-CONTAINING PROTEIN"/>
    <property type="match status" value="1"/>
</dbReference>
<comment type="caution">
    <text evidence="7">The sequence shown here is derived from an EMBL/GenBank/DDBJ whole genome shotgun (WGS) entry which is preliminary data.</text>
</comment>
<sequence>MPPKNKKKEKDIKDPQKLKELGNKAFLAKNFEEALELYSKAIEADPTEAAFYTNRAAVEIELEKFDDALTDCDRALELKPAFAKAHFRKAQAFREKLENLSAIEETKKALEIEPQTADFLKLFEELKQEYEEDNSLPDDHPEKIRFDRMLRWLKEGGSQFDKLKIRYYTADYRGVHAARDIKKGETILYVPKEQIITLEMAFASPIGKLMFEKGLRQRLISPKHSFLSCFVMQERRKPDSPFQHYLDILPKNFSNFPIFFTEEEKLWLKGSPFLDQIEEKILDIKSDYDLICKEAPPFAQFPIQEYSEIRMMVSSRIFGIQVDGVKTDGFVAYADMLNHKRPRQTTWNYTDDRRGFIIEALDDIKRGEQVYDSYGKKCNSRFFLNYGFINLNNDANEVPIRIFYNPDDKLKQVKQDMIKDTAEYKKFRVVETFNERIMQEFLSWLRFVEYDENIMLLIQYQAAAQQAAQKYRRGDDSDSDDQDDPSKGFKAKDLPPLSIRNEKKVLTKIAQLCRAQMEQYPTSIIEDREILEREDLTFNQRNAVLYRSGEKHILFTLMFYAEKILPMLDMDFKAARQLAQKTRELDECGDYLTNSIYYLIKKENAK</sequence>
<evidence type="ECO:0000256" key="3">
    <source>
        <dbReference type="ARBA" id="ARBA00022691"/>
    </source>
</evidence>
<dbReference type="SMART" id="SM00028">
    <property type="entry name" value="TPR"/>
    <property type="match status" value="3"/>
</dbReference>
<keyword evidence="1" id="KW-0489">Methyltransferase</keyword>
<dbReference type="InterPro" id="IPR011990">
    <property type="entry name" value="TPR-like_helical_dom_sf"/>
</dbReference>
<feature type="repeat" description="TPR" evidence="4">
    <location>
        <begin position="49"/>
        <end position="82"/>
    </location>
</feature>
<dbReference type="Gene3D" id="3.90.1410.10">
    <property type="entry name" value="set domain protein methyltransferase, domain 1"/>
    <property type="match status" value="1"/>
</dbReference>
<keyword evidence="8" id="KW-1185">Reference proteome</keyword>
<organism evidence="7 8">
    <name type="scientific">Halteria grandinella</name>
    <dbReference type="NCBI Taxonomy" id="5974"/>
    <lineage>
        <taxon>Eukaryota</taxon>
        <taxon>Sar</taxon>
        <taxon>Alveolata</taxon>
        <taxon>Ciliophora</taxon>
        <taxon>Intramacronucleata</taxon>
        <taxon>Spirotrichea</taxon>
        <taxon>Stichotrichia</taxon>
        <taxon>Sporadotrichida</taxon>
        <taxon>Halteriidae</taxon>
        <taxon>Halteria</taxon>
    </lineage>
</organism>
<dbReference type="PROSITE" id="PS50280">
    <property type="entry name" value="SET"/>
    <property type="match status" value="1"/>
</dbReference>
<feature type="repeat" description="TPR" evidence="4">
    <location>
        <begin position="15"/>
        <end position="48"/>
    </location>
</feature>
<dbReference type="OrthoDB" id="341421at2759"/>
<dbReference type="Proteomes" id="UP000785679">
    <property type="component" value="Unassembled WGS sequence"/>
</dbReference>
<dbReference type="CDD" id="cd10527">
    <property type="entry name" value="SET_LSMT"/>
    <property type="match status" value="1"/>
</dbReference>
<proteinExistence type="predicted"/>
<keyword evidence="3" id="KW-0949">S-adenosyl-L-methionine</keyword>
<evidence type="ECO:0000256" key="2">
    <source>
        <dbReference type="ARBA" id="ARBA00022679"/>
    </source>
</evidence>
<dbReference type="InterPro" id="IPR050600">
    <property type="entry name" value="SETD3_SETD6_MTase"/>
</dbReference>
<dbReference type="GO" id="GO:0032259">
    <property type="term" value="P:methylation"/>
    <property type="evidence" value="ECO:0007669"/>
    <property type="project" value="UniProtKB-KW"/>
</dbReference>
<evidence type="ECO:0000313" key="8">
    <source>
        <dbReference type="Proteomes" id="UP000785679"/>
    </source>
</evidence>
<dbReference type="AlphaFoldDB" id="A0A8J8NVH3"/>
<dbReference type="PANTHER" id="PTHR13271">
    <property type="entry name" value="UNCHARACTERIZED PUTATIVE METHYLTRANSFERASE"/>
    <property type="match status" value="1"/>
</dbReference>
<feature type="region of interest" description="Disordered" evidence="5">
    <location>
        <begin position="469"/>
        <end position="494"/>
    </location>
</feature>
<dbReference type="GO" id="GO:0016279">
    <property type="term" value="F:protein-lysine N-methyltransferase activity"/>
    <property type="evidence" value="ECO:0007669"/>
    <property type="project" value="TreeGrafter"/>
</dbReference>
<dbReference type="SUPFAM" id="SSF48452">
    <property type="entry name" value="TPR-like"/>
    <property type="match status" value="1"/>
</dbReference>
<evidence type="ECO:0000256" key="4">
    <source>
        <dbReference type="PROSITE-ProRule" id="PRU00339"/>
    </source>
</evidence>
<dbReference type="PROSITE" id="PS50005">
    <property type="entry name" value="TPR"/>
    <property type="match status" value="2"/>
</dbReference>
<dbReference type="SUPFAM" id="SSF81822">
    <property type="entry name" value="RuBisCo LSMT C-terminal, substrate-binding domain"/>
    <property type="match status" value="1"/>
</dbReference>
<dbReference type="SUPFAM" id="SSF82199">
    <property type="entry name" value="SET domain"/>
    <property type="match status" value="1"/>
</dbReference>
<dbReference type="InterPro" id="IPR015353">
    <property type="entry name" value="Rubisco_LSMT_subst-bd"/>
</dbReference>
<dbReference type="Pfam" id="PF00856">
    <property type="entry name" value="SET"/>
    <property type="match status" value="1"/>
</dbReference>
<evidence type="ECO:0000256" key="5">
    <source>
        <dbReference type="SAM" id="MobiDB-lite"/>
    </source>
</evidence>
<dbReference type="Gene3D" id="3.90.1420.10">
    <property type="entry name" value="Rubisco LSMT, substrate-binding domain"/>
    <property type="match status" value="1"/>
</dbReference>
<evidence type="ECO:0000313" key="7">
    <source>
        <dbReference type="EMBL" id="TNV81419.1"/>
    </source>
</evidence>
<keyword evidence="4" id="KW-0802">TPR repeat</keyword>